<dbReference type="GO" id="GO:0015074">
    <property type="term" value="P:DNA integration"/>
    <property type="evidence" value="ECO:0007669"/>
    <property type="project" value="InterPro"/>
</dbReference>
<dbReference type="PROSITE" id="PS50994">
    <property type="entry name" value="INTEGRASE"/>
    <property type="match status" value="1"/>
</dbReference>
<dbReference type="Proteomes" id="UP000765509">
    <property type="component" value="Unassembled WGS sequence"/>
</dbReference>
<dbReference type="GO" id="GO:0003723">
    <property type="term" value="F:RNA binding"/>
    <property type="evidence" value="ECO:0007669"/>
    <property type="project" value="UniProtKB-KW"/>
</dbReference>
<dbReference type="EMBL" id="AVOT02016372">
    <property type="protein sequence ID" value="MBW0501535.1"/>
    <property type="molecule type" value="Genomic_DNA"/>
</dbReference>
<gene>
    <name evidence="3" type="ORF">O181_041250</name>
</gene>
<protein>
    <recommendedName>
        <fullName evidence="2">Integrase catalytic domain-containing protein</fullName>
    </recommendedName>
</protein>
<keyword evidence="4" id="KW-1185">Reference proteome</keyword>
<dbReference type="PANTHER" id="PTHR37984:SF5">
    <property type="entry name" value="PROTEIN NYNRIN-LIKE"/>
    <property type="match status" value="1"/>
</dbReference>
<sequence>MDTAIMILNKDISHTGLFQNIISDRDPKFTSALWTNLHNLFRKELSFSTAYHPQTDGLAERMIQTLEDMIRRVCAYGLELKYSDGFTHDWCTLIPDLELAYRTSIHSSTGKTPAMLEKGWNPRISYYTLKKDLVDLHPTASSFKSILDKARHHENRFMQDSFKYAK</sequence>
<proteinExistence type="predicted"/>
<dbReference type="Gene3D" id="3.30.420.10">
    <property type="entry name" value="Ribonuclease H-like superfamily/Ribonuclease H"/>
    <property type="match status" value="1"/>
</dbReference>
<evidence type="ECO:0000313" key="3">
    <source>
        <dbReference type="EMBL" id="MBW0501535.1"/>
    </source>
</evidence>
<comment type="caution">
    <text evidence="3">The sequence shown here is derived from an EMBL/GenBank/DDBJ whole genome shotgun (WGS) entry which is preliminary data.</text>
</comment>
<dbReference type="InterPro" id="IPR050951">
    <property type="entry name" value="Retrovirus_Pol_polyprotein"/>
</dbReference>
<evidence type="ECO:0000313" key="4">
    <source>
        <dbReference type="Proteomes" id="UP000765509"/>
    </source>
</evidence>
<evidence type="ECO:0000256" key="1">
    <source>
        <dbReference type="ARBA" id="ARBA00022884"/>
    </source>
</evidence>
<accession>A0A9Q3HGZ1</accession>
<dbReference type="InterPro" id="IPR012337">
    <property type="entry name" value="RNaseH-like_sf"/>
</dbReference>
<dbReference type="InterPro" id="IPR036397">
    <property type="entry name" value="RNaseH_sf"/>
</dbReference>
<dbReference type="PANTHER" id="PTHR37984">
    <property type="entry name" value="PROTEIN CBG26694"/>
    <property type="match status" value="1"/>
</dbReference>
<reference evidence="3" key="1">
    <citation type="submission" date="2021-03" db="EMBL/GenBank/DDBJ databases">
        <title>Draft genome sequence of rust myrtle Austropuccinia psidii MF-1, a brazilian biotype.</title>
        <authorList>
            <person name="Quecine M.C."/>
            <person name="Pachon D.M.R."/>
            <person name="Bonatelli M.L."/>
            <person name="Correr F.H."/>
            <person name="Franceschini L.M."/>
            <person name="Leite T.F."/>
            <person name="Margarido G.R.A."/>
            <person name="Almeida C.A."/>
            <person name="Ferrarezi J.A."/>
            <person name="Labate C.A."/>
        </authorList>
    </citation>
    <scope>NUCLEOTIDE SEQUENCE</scope>
    <source>
        <strain evidence="3">MF-1</strain>
    </source>
</reference>
<dbReference type="SUPFAM" id="SSF53098">
    <property type="entry name" value="Ribonuclease H-like"/>
    <property type="match status" value="1"/>
</dbReference>
<dbReference type="InterPro" id="IPR001584">
    <property type="entry name" value="Integrase_cat-core"/>
</dbReference>
<keyword evidence="1" id="KW-0694">RNA-binding</keyword>
<dbReference type="AlphaFoldDB" id="A0A9Q3HGZ1"/>
<dbReference type="OrthoDB" id="3563554at2759"/>
<dbReference type="GO" id="GO:0005634">
    <property type="term" value="C:nucleus"/>
    <property type="evidence" value="ECO:0007669"/>
    <property type="project" value="UniProtKB-ARBA"/>
</dbReference>
<evidence type="ECO:0000259" key="2">
    <source>
        <dbReference type="PROSITE" id="PS50994"/>
    </source>
</evidence>
<organism evidence="3 4">
    <name type="scientific">Austropuccinia psidii MF-1</name>
    <dbReference type="NCBI Taxonomy" id="1389203"/>
    <lineage>
        <taxon>Eukaryota</taxon>
        <taxon>Fungi</taxon>
        <taxon>Dikarya</taxon>
        <taxon>Basidiomycota</taxon>
        <taxon>Pucciniomycotina</taxon>
        <taxon>Pucciniomycetes</taxon>
        <taxon>Pucciniales</taxon>
        <taxon>Sphaerophragmiaceae</taxon>
        <taxon>Austropuccinia</taxon>
    </lineage>
</organism>
<name>A0A9Q3HGZ1_9BASI</name>
<feature type="domain" description="Integrase catalytic" evidence="2">
    <location>
        <begin position="1"/>
        <end position="121"/>
    </location>
</feature>